<evidence type="ECO:0000256" key="2">
    <source>
        <dbReference type="ARBA" id="ARBA00005582"/>
    </source>
</evidence>
<evidence type="ECO:0000256" key="20">
    <source>
        <dbReference type="ARBA" id="ARBA00049032"/>
    </source>
</evidence>
<comment type="catalytic activity">
    <reaction evidence="19">
        <text>O(6)-methyl-dGTP + H2O = O(6)-methyl-dGMP + diphosphate + H(+)</text>
        <dbReference type="Rhea" id="RHEA:67600"/>
        <dbReference type="ChEBI" id="CHEBI:15377"/>
        <dbReference type="ChEBI" id="CHEBI:15378"/>
        <dbReference type="ChEBI" id="CHEBI:33019"/>
        <dbReference type="ChEBI" id="CHEBI:169974"/>
        <dbReference type="ChEBI" id="CHEBI:169975"/>
    </reaction>
    <physiologicalReaction direction="left-to-right" evidence="19">
        <dbReference type="Rhea" id="RHEA:67601"/>
    </physiologicalReaction>
</comment>
<dbReference type="GO" id="GO:0042262">
    <property type="term" value="P:DNA protection"/>
    <property type="evidence" value="ECO:0007669"/>
    <property type="project" value="InterPro"/>
</dbReference>
<sequence>MNIVEYKKAIQFPLRQSTLCFLIRDDEILLAMKKRGFGKDRWNGVGGKPDGEETILETAIRETQEEIEVTPNDMEVVAILDFYFVNNPDWNQQVVAYFSRNWVGEPKETEEMRPQWHKKDQLPIEAMWPDDDFWLNPVINGSKVKAEFLFGENDIVMDHNVMEVEVLDI</sequence>
<evidence type="ECO:0000256" key="9">
    <source>
        <dbReference type="ARBA" id="ARBA00024486"/>
    </source>
</evidence>
<dbReference type="GO" id="GO:0005737">
    <property type="term" value="C:cytoplasm"/>
    <property type="evidence" value="ECO:0007669"/>
    <property type="project" value="TreeGrafter"/>
</dbReference>
<feature type="domain" description="Nudix hydrolase" evidence="22">
    <location>
        <begin position="13"/>
        <end position="143"/>
    </location>
</feature>
<comment type="catalytic activity">
    <reaction evidence="18">
        <text>N(6)-methyl-ATP + H2O = N(6)-methyl-AMP + diphosphate + H(+)</text>
        <dbReference type="Rhea" id="RHEA:67608"/>
        <dbReference type="ChEBI" id="CHEBI:15377"/>
        <dbReference type="ChEBI" id="CHEBI:15378"/>
        <dbReference type="ChEBI" id="CHEBI:33019"/>
        <dbReference type="ChEBI" id="CHEBI:144842"/>
        <dbReference type="ChEBI" id="CHEBI:172873"/>
    </reaction>
    <physiologicalReaction direction="left-to-right" evidence="18">
        <dbReference type="Rhea" id="RHEA:67609"/>
    </physiologicalReaction>
</comment>
<evidence type="ECO:0000256" key="12">
    <source>
        <dbReference type="ARBA" id="ARBA00026218"/>
    </source>
</evidence>
<dbReference type="EC" id="3.6.1.56" evidence="11"/>
<comment type="cofactor">
    <cofactor evidence="1">
        <name>Mg(2+)</name>
        <dbReference type="ChEBI" id="CHEBI:18420"/>
    </cofactor>
</comment>
<dbReference type="InterPro" id="IPR000086">
    <property type="entry name" value="NUDIX_hydrolase_dom"/>
</dbReference>
<dbReference type="PROSITE" id="PS51462">
    <property type="entry name" value="NUDIX"/>
    <property type="match status" value="1"/>
</dbReference>
<evidence type="ECO:0000256" key="10">
    <source>
        <dbReference type="ARBA" id="ARBA00024596"/>
    </source>
</evidence>
<evidence type="ECO:0000256" key="19">
    <source>
        <dbReference type="ARBA" id="ARBA00048894"/>
    </source>
</evidence>
<dbReference type="InterPro" id="IPR015797">
    <property type="entry name" value="NUDIX_hydrolase-like_dom_sf"/>
</dbReference>
<organism evidence="23 24">
    <name type="scientific">candidate division WS6 bacterium GW2011_GWC2_36_7</name>
    <dbReference type="NCBI Taxonomy" id="1619091"/>
    <lineage>
        <taxon>Bacteria</taxon>
        <taxon>Candidatus Dojkabacteria</taxon>
    </lineage>
</organism>
<dbReference type="PRINTS" id="PR01403">
    <property type="entry name" value="8OXTPHPHTASE"/>
</dbReference>
<dbReference type="Gene3D" id="3.90.79.10">
    <property type="entry name" value="Nucleoside Triphosphate Pyrophosphohydrolase"/>
    <property type="match status" value="1"/>
</dbReference>
<dbReference type="PANTHER" id="PTHR43758">
    <property type="entry name" value="7,8-DIHYDRO-8-OXOGUANINE TRIPHOSPHATASE"/>
    <property type="match status" value="1"/>
</dbReference>
<evidence type="ECO:0000256" key="13">
    <source>
        <dbReference type="ARBA" id="ARBA00029673"/>
    </source>
</evidence>
<accession>A0A0G0I7V5</accession>
<evidence type="ECO:0000256" key="5">
    <source>
        <dbReference type="ARBA" id="ARBA00022801"/>
    </source>
</evidence>
<evidence type="ECO:0000256" key="17">
    <source>
        <dbReference type="ARBA" id="ARBA00032071"/>
    </source>
</evidence>
<comment type="catalytic activity">
    <reaction evidence="10">
        <text>2-oxo-ATP + H2O = 2-oxo-AMP + diphosphate + H(+)</text>
        <dbReference type="Rhea" id="RHEA:67392"/>
        <dbReference type="ChEBI" id="CHEBI:15377"/>
        <dbReference type="ChEBI" id="CHEBI:15378"/>
        <dbReference type="ChEBI" id="CHEBI:33019"/>
        <dbReference type="ChEBI" id="CHEBI:71395"/>
        <dbReference type="ChEBI" id="CHEBI:172878"/>
    </reaction>
    <physiologicalReaction direction="left-to-right" evidence="10">
        <dbReference type="Rhea" id="RHEA:67393"/>
    </physiologicalReaction>
</comment>
<dbReference type="PANTHER" id="PTHR43758:SF2">
    <property type="entry name" value="OXIDIZED PURINE NUCLEOSIDE TRIPHOSPHATE HYDROLASE"/>
    <property type="match status" value="1"/>
</dbReference>
<evidence type="ECO:0000256" key="4">
    <source>
        <dbReference type="ARBA" id="ARBA00022723"/>
    </source>
</evidence>
<evidence type="ECO:0000256" key="16">
    <source>
        <dbReference type="ARBA" id="ARBA00031927"/>
    </source>
</evidence>
<keyword evidence="4" id="KW-0479">Metal-binding</keyword>
<proteinExistence type="inferred from homology"/>
<comment type="similarity">
    <text evidence="2">Belongs to the Nudix hydrolase family.</text>
</comment>
<dbReference type="GO" id="GO:0008828">
    <property type="term" value="F:dATP diphosphatase activity"/>
    <property type="evidence" value="ECO:0007669"/>
    <property type="project" value="UniProtKB-EC"/>
</dbReference>
<comment type="catalytic activity">
    <reaction evidence="20">
        <text>N(6)-methyl-dATP + H2O = N(6)-methyl-dAMP + diphosphate + H(+)</text>
        <dbReference type="Rhea" id="RHEA:67604"/>
        <dbReference type="ChEBI" id="CHEBI:15377"/>
        <dbReference type="ChEBI" id="CHEBI:15378"/>
        <dbReference type="ChEBI" id="CHEBI:33019"/>
        <dbReference type="ChEBI" id="CHEBI:169976"/>
        <dbReference type="ChEBI" id="CHEBI:172872"/>
    </reaction>
    <physiologicalReaction direction="left-to-right" evidence="20">
        <dbReference type="Rhea" id="RHEA:67605"/>
    </physiologicalReaction>
</comment>
<protein>
    <recommendedName>
        <fullName evidence="12">Oxidized purine nucleoside triphosphate hydrolase</fullName>
        <ecNumber evidence="11">3.6.1.56</ecNumber>
    </recommendedName>
    <alternativeName>
        <fullName evidence="16">2-hydroxy-dATP diphosphatase</fullName>
    </alternativeName>
    <alternativeName>
        <fullName evidence="15">7,8-dihydro-8-oxoguanine triphosphatase</fullName>
    </alternativeName>
    <alternativeName>
        <fullName evidence="14">8-oxo-dGTPase</fullName>
    </alternativeName>
    <alternativeName>
        <fullName evidence="17">Methylated purine nucleoside triphosphate hydrolase</fullName>
    </alternativeName>
    <alternativeName>
        <fullName evidence="13">Nucleoside diphosphate-linked moiety X motif 1</fullName>
    </alternativeName>
</protein>
<evidence type="ECO:0000256" key="21">
    <source>
        <dbReference type="ARBA" id="ARBA00053094"/>
    </source>
</evidence>
<evidence type="ECO:0000256" key="14">
    <source>
        <dbReference type="ARBA" id="ARBA00030634"/>
    </source>
</evidence>
<evidence type="ECO:0000256" key="18">
    <source>
        <dbReference type="ARBA" id="ARBA00048002"/>
    </source>
</evidence>
<name>A0A0G0I7V5_9BACT</name>
<evidence type="ECO:0000256" key="15">
    <source>
        <dbReference type="ARBA" id="ARBA00030682"/>
    </source>
</evidence>
<evidence type="ECO:0000256" key="3">
    <source>
        <dbReference type="ARBA" id="ARBA00011245"/>
    </source>
</evidence>
<dbReference type="GO" id="GO:0008413">
    <property type="term" value="F:8-oxo-7,8-dihydroguanosine triphosphate pyrophosphatase activity"/>
    <property type="evidence" value="ECO:0007669"/>
    <property type="project" value="InterPro"/>
</dbReference>
<comment type="subunit">
    <text evidence="3">Monomer.</text>
</comment>
<keyword evidence="6" id="KW-0460">Magnesium</keyword>
<evidence type="ECO:0000256" key="6">
    <source>
        <dbReference type="ARBA" id="ARBA00022842"/>
    </source>
</evidence>
<reference evidence="23 24" key="1">
    <citation type="journal article" date="2015" name="Nature">
        <title>rRNA introns, odd ribosomes, and small enigmatic genomes across a large radiation of phyla.</title>
        <authorList>
            <person name="Brown C.T."/>
            <person name="Hug L.A."/>
            <person name="Thomas B.C."/>
            <person name="Sharon I."/>
            <person name="Castelle C.J."/>
            <person name="Singh A."/>
            <person name="Wilkins M.J."/>
            <person name="Williams K.H."/>
            <person name="Banfield J.F."/>
        </authorList>
    </citation>
    <scope>NUCLEOTIDE SEQUENCE [LARGE SCALE GENOMIC DNA]</scope>
</reference>
<evidence type="ECO:0000256" key="7">
    <source>
        <dbReference type="ARBA" id="ARBA00024448"/>
    </source>
</evidence>
<evidence type="ECO:0000313" key="23">
    <source>
        <dbReference type="EMBL" id="KKQ12141.1"/>
    </source>
</evidence>
<dbReference type="Pfam" id="PF00293">
    <property type="entry name" value="NUDIX"/>
    <property type="match status" value="1"/>
</dbReference>
<evidence type="ECO:0000256" key="1">
    <source>
        <dbReference type="ARBA" id="ARBA00001946"/>
    </source>
</evidence>
<dbReference type="GO" id="GO:0046872">
    <property type="term" value="F:metal ion binding"/>
    <property type="evidence" value="ECO:0007669"/>
    <property type="project" value="UniProtKB-KW"/>
</dbReference>
<dbReference type="AlphaFoldDB" id="A0A0G0I7V5"/>
<dbReference type="EMBL" id="LBSF01000004">
    <property type="protein sequence ID" value="KKQ12141.1"/>
    <property type="molecule type" value="Genomic_DNA"/>
</dbReference>
<comment type="caution">
    <text evidence="23">The sequence shown here is derived from an EMBL/GenBank/DDBJ whole genome shotgun (WGS) entry which is preliminary data.</text>
</comment>
<evidence type="ECO:0000256" key="8">
    <source>
        <dbReference type="ARBA" id="ARBA00024459"/>
    </source>
</evidence>
<evidence type="ECO:0000259" key="22">
    <source>
        <dbReference type="PROSITE" id="PS51462"/>
    </source>
</evidence>
<comment type="catalytic activity">
    <reaction evidence="8">
        <text>2-oxo-dATP + H2O = 2-oxo-dAMP + diphosphate + H(+)</text>
        <dbReference type="Rhea" id="RHEA:31583"/>
        <dbReference type="ChEBI" id="CHEBI:15377"/>
        <dbReference type="ChEBI" id="CHEBI:15378"/>
        <dbReference type="ChEBI" id="CHEBI:33019"/>
        <dbReference type="ChEBI" id="CHEBI:63212"/>
        <dbReference type="ChEBI" id="CHEBI:77897"/>
        <dbReference type="EC" id="3.6.1.56"/>
    </reaction>
    <physiologicalReaction direction="left-to-right" evidence="8">
        <dbReference type="Rhea" id="RHEA:31584"/>
    </physiologicalReaction>
</comment>
<comment type="function">
    <text evidence="21">Oxidized purine nucleoside triphosphate hydrolase which is a prominent sanitizer of the oxidized nucleotide pool. Catalyzes the hydrolysis of 2-oxo-dATP (2-hydroxy-dATP) into 2-oxo-dAMP. Also has a significant hydrolase activity toward 2-oxo-ATP, 8-oxo-dGTP and 8-oxo-dATP. Through the hydrolysis of oxidized purine nucleoside triphosphates, prevents their incorporation into DNA and the subsequent transversions A:T to C:G and G:C to T:A. Also catalyzes the hydrolysis of methylated purine nucleoside triphosphate preventing their integration into DNA. Through this antimutagenic activity protects cells from oxidative stress.</text>
</comment>
<comment type="catalytic activity">
    <reaction evidence="7">
        <text>8-oxo-dATP + H2O = 8-oxo-dAMP + diphosphate + H(+)</text>
        <dbReference type="Rhea" id="RHEA:65396"/>
        <dbReference type="ChEBI" id="CHEBI:15377"/>
        <dbReference type="ChEBI" id="CHEBI:15378"/>
        <dbReference type="ChEBI" id="CHEBI:33019"/>
        <dbReference type="ChEBI" id="CHEBI:71361"/>
        <dbReference type="ChEBI" id="CHEBI:172871"/>
    </reaction>
    <physiologicalReaction direction="left-to-right" evidence="7">
        <dbReference type="Rhea" id="RHEA:65397"/>
    </physiologicalReaction>
</comment>
<dbReference type="Proteomes" id="UP000034075">
    <property type="component" value="Unassembled WGS sequence"/>
</dbReference>
<evidence type="ECO:0000256" key="11">
    <source>
        <dbReference type="ARBA" id="ARBA00026103"/>
    </source>
</evidence>
<evidence type="ECO:0000313" key="24">
    <source>
        <dbReference type="Proteomes" id="UP000034075"/>
    </source>
</evidence>
<comment type="catalytic activity">
    <reaction evidence="9">
        <text>8-oxo-dGTP + H2O = 8-oxo-dGMP + diphosphate + H(+)</text>
        <dbReference type="Rhea" id="RHEA:31575"/>
        <dbReference type="ChEBI" id="CHEBI:15377"/>
        <dbReference type="ChEBI" id="CHEBI:15378"/>
        <dbReference type="ChEBI" id="CHEBI:33019"/>
        <dbReference type="ChEBI" id="CHEBI:63224"/>
        <dbReference type="ChEBI" id="CHEBI:77896"/>
    </reaction>
    <physiologicalReaction direction="left-to-right" evidence="9">
        <dbReference type="Rhea" id="RHEA:31576"/>
    </physiologicalReaction>
</comment>
<keyword evidence="5 23" id="KW-0378">Hydrolase</keyword>
<dbReference type="CDD" id="cd03427">
    <property type="entry name" value="NUDIX_MTH1_Nudt1"/>
    <property type="match status" value="1"/>
</dbReference>
<dbReference type="InterPro" id="IPR003563">
    <property type="entry name" value="8ODP"/>
</dbReference>
<dbReference type="SUPFAM" id="SSF55811">
    <property type="entry name" value="Nudix"/>
    <property type="match status" value="1"/>
</dbReference>
<gene>
    <name evidence="23" type="ORF">US24_C0004G0017</name>
</gene>